<accession>A0A9P4R3K2</accession>
<proteinExistence type="predicted"/>
<evidence type="ECO:0000313" key="3">
    <source>
        <dbReference type="Proteomes" id="UP000799444"/>
    </source>
</evidence>
<reference evidence="2" key="1">
    <citation type="journal article" date="2020" name="Stud. Mycol.">
        <title>101 Dothideomycetes genomes: a test case for predicting lifestyles and emergence of pathogens.</title>
        <authorList>
            <person name="Haridas S."/>
            <person name="Albert R."/>
            <person name="Binder M."/>
            <person name="Bloem J."/>
            <person name="Labutti K."/>
            <person name="Salamov A."/>
            <person name="Andreopoulos B."/>
            <person name="Baker S."/>
            <person name="Barry K."/>
            <person name="Bills G."/>
            <person name="Bluhm B."/>
            <person name="Cannon C."/>
            <person name="Castanera R."/>
            <person name="Culley D."/>
            <person name="Daum C."/>
            <person name="Ezra D."/>
            <person name="Gonzalez J."/>
            <person name="Henrissat B."/>
            <person name="Kuo A."/>
            <person name="Liang C."/>
            <person name="Lipzen A."/>
            <person name="Lutzoni F."/>
            <person name="Magnuson J."/>
            <person name="Mondo S."/>
            <person name="Nolan M."/>
            <person name="Ohm R."/>
            <person name="Pangilinan J."/>
            <person name="Park H.-J."/>
            <person name="Ramirez L."/>
            <person name="Alfaro M."/>
            <person name="Sun H."/>
            <person name="Tritt A."/>
            <person name="Yoshinaga Y."/>
            <person name="Zwiers L.-H."/>
            <person name="Turgeon B."/>
            <person name="Goodwin S."/>
            <person name="Spatafora J."/>
            <person name="Crous P."/>
            <person name="Grigoriev I."/>
        </authorList>
    </citation>
    <scope>NUCLEOTIDE SEQUENCE</scope>
    <source>
        <strain evidence="2">CBS 125425</strain>
    </source>
</reference>
<feature type="chain" id="PRO_5040482194" evidence="1">
    <location>
        <begin position="22"/>
        <end position="211"/>
    </location>
</feature>
<protein>
    <submittedName>
        <fullName evidence="2">Uncharacterized protein</fullName>
    </submittedName>
</protein>
<dbReference type="EMBL" id="ML996107">
    <property type="protein sequence ID" value="KAF2738708.1"/>
    <property type="molecule type" value="Genomic_DNA"/>
</dbReference>
<keyword evidence="3" id="KW-1185">Reference proteome</keyword>
<sequence length="211" mass="22642">MGLPCLDIYLLTDLYIACACGVGTPDWMDGWMDGRFQQVRSTVLFTAAEDRSAAQRSTVQCSCREGGVFAPAASKLSQNATHARSGNHSRQHSCNSTNGIPSSPLALFLWHPDCMSCRAHDDPMPNPIIAMTEKGCGVCMLEQRKVPLLYTASCARGSEPGLRAGGWAALSGGPERRGTRAVRVRYLSSFYLHAARSWAGLLSAAVAASCE</sequence>
<name>A0A9P4R3K2_9PLEO</name>
<comment type="caution">
    <text evidence="2">The sequence shown here is derived from an EMBL/GenBank/DDBJ whole genome shotgun (WGS) entry which is preliminary data.</text>
</comment>
<dbReference type="AlphaFoldDB" id="A0A9P4R3K2"/>
<feature type="signal peptide" evidence="1">
    <location>
        <begin position="1"/>
        <end position="21"/>
    </location>
</feature>
<evidence type="ECO:0000313" key="2">
    <source>
        <dbReference type="EMBL" id="KAF2738708.1"/>
    </source>
</evidence>
<keyword evidence="1" id="KW-0732">Signal</keyword>
<organism evidence="2 3">
    <name type="scientific">Polyplosphaeria fusca</name>
    <dbReference type="NCBI Taxonomy" id="682080"/>
    <lineage>
        <taxon>Eukaryota</taxon>
        <taxon>Fungi</taxon>
        <taxon>Dikarya</taxon>
        <taxon>Ascomycota</taxon>
        <taxon>Pezizomycotina</taxon>
        <taxon>Dothideomycetes</taxon>
        <taxon>Pleosporomycetidae</taxon>
        <taxon>Pleosporales</taxon>
        <taxon>Tetraplosphaeriaceae</taxon>
        <taxon>Polyplosphaeria</taxon>
    </lineage>
</organism>
<gene>
    <name evidence="2" type="ORF">EJ04DRAFT_22744</name>
</gene>
<dbReference type="Proteomes" id="UP000799444">
    <property type="component" value="Unassembled WGS sequence"/>
</dbReference>
<evidence type="ECO:0000256" key="1">
    <source>
        <dbReference type="SAM" id="SignalP"/>
    </source>
</evidence>